<reference evidence="1" key="1">
    <citation type="submission" date="2022-10" db="EMBL/GenBank/DDBJ databases">
        <authorList>
            <person name="Chen Y."/>
            <person name="Dougan E. K."/>
            <person name="Chan C."/>
            <person name="Rhodes N."/>
            <person name="Thang M."/>
        </authorList>
    </citation>
    <scope>NUCLEOTIDE SEQUENCE</scope>
</reference>
<dbReference type="AlphaFoldDB" id="A0A9P1D4G6"/>
<reference evidence="2" key="2">
    <citation type="submission" date="2024-04" db="EMBL/GenBank/DDBJ databases">
        <authorList>
            <person name="Chen Y."/>
            <person name="Shah S."/>
            <person name="Dougan E. K."/>
            <person name="Thang M."/>
            <person name="Chan C."/>
        </authorList>
    </citation>
    <scope>NUCLEOTIDE SEQUENCE [LARGE SCALE GENOMIC DNA]</scope>
</reference>
<evidence type="ECO:0000313" key="1">
    <source>
        <dbReference type="EMBL" id="CAI4003664.1"/>
    </source>
</evidence>
<dbReference type="EMBL" id="CAMXCT030003312">
    <property type="protein sequence ID" value="CAL4790976.1"/>
    <property type="molecule type" value="Genomic_DNA"/>
</dbReference>
<dbReference type="EMBL" id="CAMXCT010003312">
    <property type="protein sequence ID" value="CAI4003664.1"/>
    <property type="molecule type" value="Genomic_DNA"/>
</dbReference>
<gene>
    <name evidence="1" type="ORF">C1SCF055_LOCUS29512</name>
</gene>
<comment type="caution">
    <text evidence="1">The sequence shown here is derived from an EMBL/GenBank/DDBJ whole genome shotgun (WGS) entry which is preliminary data.</text>
</comment>
<organism evidence="1">
    <name type="scientific">Cladocopium goreaui</name>
    <dbReference type="NCBI Taxonomy" id="2562237"/>
    <lineage>
        <taxon>Eukaryota</taxon>
        <taxon>Sar</taxon>
        <taxon>Alveolata</taxon>
        <taxon>Dinophyceae</taxon>
        <taxon>Suessiales</taxon>
        <taxon>Symbiodiniaceae</taxon>
        <taxon>Cladocopium</taxon>
    </lineage>
</organism>
<accession>A0A9P1D4G6</accession>
<evidence type="ECO:0000313" key="3">
    <source>
        <dbReference type="Proteomes" id="UP001152797"/>
    </source>
</evidence>
<dbReference type="Proteomes" id="UP001152797">
    <property type="component" value="Unassembled WGS sequence"/>
</dbReference>
<dbReference type="EMBL" id="CAMXCT020003312">
    <property type="protein sequence ID" value="CAL1157039.1"/>
    <property type="molecule type" value="Genomic_DNA"/>
</dbReference>
<sequence length="250" mass="28077">MFFQQHQVKAVSCLVQSLIPAGAAACQLLNSLGSQQSPNAEDIAQLAWICRDLEVGSSASLWLVPQASQLLLSGDPRWPKVLPLLTSRDPIAYRHAIQILIPEMLRGQSTREELSQVLEALSMAKEQDLQLIYRVASKCVAFAEDVDLPTSVKLASWLAHLGVRKEILMNKLARNLVKHERQFTRDIIEAVVDSWTTLQVSNKDLAEAVRRWLASSDLEASHIEELDAQVKVLETRRPEATPWLRKDRKS</sequence>
<proteinExistence type="predicted"/>
<evidence type="ECO:0000313" key="2">
    <source>
        <dbReference type="EMBL" id="CAL1157039.1"/>
    </source>
</evidence>
<name>A0A9P1D4G6_9DINO</name>
<keyword evidence="3" id="KW-1185">Reference proteome</keyword>
<protein>
    <submittedName>
        <fullName evidence="1">Uncharacterized protein</fullName>
    </submittedName>
</protein>